<dbReference type="SUPFAM" id="SSF54211">
    <property type="entry name" value="Ribosomal protein S5 domain 2-like"/>
    <property type="match status" value="1"/>
</dbReference>
<dbReference type="InterPro" id="IPR020568">
    <property type="entry name" value="Ribosomal_Su5_D2-typ_SF"/>
</dbReference>
<dbReference type="EMBL" id="VJOY01000002">
    <property type="protein sequence ID" value="TRX76056.1"/>
    <property type="molecule type" value="Genomic_DNA"/>
</dbReference>
<accession>A0A553H2T2</accession>
<dbReference type="InterPro" id="IPR035647">
    <property type="entry name" value="EFG_III/V"/>
</dbReference>
<dbReference type="AlphaFoldDB" id="A0A553H2T2"/>
<feature type="domain" description="Impact N-terminal" evidence="2">
    <location>
        <begin position="16"/>
        <end position="116"/>
    </location>
</feature>
<comment type="caution">
    <text evidence="4">The sequence shown here is derived from an EMBL/GenBank/DDBJ whole genome shotgun (WGS) entry which is preliminary data.</text>
</comment>
<comment type="similarity">
    <text evidence="1">Belongs to the IMPACT family.</text>
</comment>
<dbReference type="PANTHER" id="PTHR16301">
    <property type="entry name" value="IMPACT-RELATED"/>
    <property type="match status" value="1"/>
</dbReference>
<organism evidence="4 5">
    <name type="scientific">Pseudomonas mangiferae</name>
    <dbReference type="NCBI Taxonomy" id="2593654"/>
    <lineage>
        <taxon>Bacteria</taxon>
        <taxon>Pseudomonadati</taxon>
        <taxon>Pseudomonadota</taxon>
        <taxon>Gammaproteobacteria</taxon>
        <taxon>Pseudomonadales</taxon>
        <taxon>Pseudomonadaceae</taxon>
        <taxon>Pseudomonas</taxon>
    </lineage>
</organism>
<dbReference type="PANTHER" id="PTHR16301:SF20">
    <property type="entry name" value="IMPACT FAMILY MEMBER YIGZ"/>
    <property type="match status" value="1"/>
</dbReference>
<dbReference type="SUPFAM" id="SSF54980">
    <property type="entry name" value="EF-G C-terminal domain-like"/>
    <property type="match status" value="1"/>
</dbReference>
<evidence type="ECO:0000313" key="5">
    <source>
        <dbReference type="Proteomes" id="UP000315235"/>
    </source>
</evidence>
<dbReference type="Gene3D" id="3.30.230.30">
    <property type="entry name" value="Impact, N-terminal domain"/>
    <property type="match status" value="1"/>
</dbReference>
<dbReference type="InterPro" id="IPR036956">
    <property type="entry name" value="Impact_N_sf"/>
</dbReference>
<protein>
    <submittedName>
        <fullName evidence="4">YigZ family protein</fullName>
    </submittedName>
</protein>
<dbReference type="GO" id="GO:0017111">
    <property type="term" value="F:ribonucleoside triphosphate phosphatase activity"/>
    <property type="evidence" value="ECO:0007669"/>
    <property type="project" value="UniProtKB-ARBA"/>
</dbReference>
<proteinExistence type="inferred from homology"/>
<dbReference type="InterPro" id="IPR023582">
    <property type="entry name" value="Impact"/>
</dbReference>
<dbReference type="Pfam" id="PF09186">
    <property type="entry name" value="DUF1949"/>
    <property type="match status" value="1"/>
</dbReference>
<evidence type="ECO:0000259" key="2">
    <source>
        <dbReference type="Pfam" id="PF01205"/>
    </source>
</evidence>
<name>A0A553H2T2_9PSED</name>
<dbReference type="GO" id="GO:0032561">
    <property type="term" value="F:guanyl ribonucleotide binding"/>
    <property type="evidence" value="ECO:0007669"/>
    <property type="project" value="UniProtKB-ARBA"/>
</dbReference>
<dbReference type="InterPro" id="IPR001498">
    <property type="entry name" value="Impact_N"/>
</dbReference>
<dbReference type="InterPro" id="IPR015269">
    <property type="entry name" value="UPF0029_Impact_C"/>
</dbReference>
<gene>
    <name evidence="4" type="ORF">FM069_02390</name>
</gene>
<dbReference type="GO" id="GO:0006446">
    <property type="term" value="P:regulation of translational initiation"/>
    <property type="evidence" value="ECO:0007669"/>
    <property type="project" value="TreeGrafter"/>
</dbReference>
<evidence type="ECO:0000259" key="3">
    <source>
        <dbReference type="Pfam" id="PF09186"/>
    </source>
</evidence>
<keyword evidence="5" id="KW-1185">Reference proteome</keyword>
<feature type="domain" description="UPF0029" evidence="3">
    <location>
        <begin position="132"/>
        <end position="188"/>
    </location>
</feature>
<evidence type="ECO:0000313" key="4">
    <source>
        <dbReference type="EMBL" id="TRX76056.1"/>
    </source>
</evidence>
<dbReference type="GO" id="GO:0043168">
    <property type="term" value="F:anion binding"/>
    <property type="evidence" value="ECO:0007669"/>
    <property type="project" value="UniProtKB-ARBA"/>
</dbReference>
<reference evidence="4 5" key="1">
    <citation type="submission" date="2019-07" db="EMBL/GenBank/DDBJ databases">
        <title>Pseudomonas mangiferae sp. nov., isolated from bark of mango tree in Thailand.</title>
        <authorList>
            <person name="Srisuk N."/>
            <person name="Anurat P."/>
        </authorList>
    </citation>
    <scope>NUCLEOTIDE SEQUENCE [LARGE SCALE GENOMIC DNA]</scope>
    <source>
        <strain evidence="4 5">DMKU_BBB3-04</strain>
    </source>
</reference>
<dbReference type="GO" id="GO:0005737">
    <property type="term" value="C:cytoplasm"/>
    <property type="evidence" value="ECO:0007669"/>
    <property type="project" value="TreeGrafter"/>
</dbReference>
<dbReference type="RefSeq" id="WP_143486684.1">
    <property type="nucleotide sequence ID" value="NZ_VJOY01000002.1"/>
</dbReference>
<dbReference type="Pfam" id="PF01205">
    <property type="entry name" value="Impact_N"/>
    <property type="match status" value="1"/>
</dbReference>
<sequence length="194" mass="21291">MAFTLAAPCEYREDIRKSRFLARAAPVDSAEAAQAFLDAHADPAASHNCWAWVLGERYRFSDDGEPGGTAGRPILAALHSQGWDGVAVLVTRWYGGIQLGTGGLARAYGGCAAKCLQDAERLPRRVQVRVACHCGFAEWARLQARLADFAATVERQQYQSDGVDLQLALPEPHCDALERWLADLSRGRIQLQRL</sequence>
<dbReference type="Gene3D" id="3.30.70.240">
    <property type="match status" value="1"/>
</dbReference>
<dbReference type="OrthoDB" id="9813771at2"/>
<dbReference type="Proteomes" id="UP000315235">
    <property type="component" value="Unassembled WGS sequence"/>
</dbReference>
<evidence type="ECO:0000256" key="1">
    <source>
        <dbReference type="ARBA" id="ARBA00007665"/>
    </source>
</evidence>